<dbReference type="PANTHER" id="PTHR30069">
    <property type="entry name" value="TONB-DEPENDENT OUTER MEMBRANE RECEPTOR"/>
    <property type="match status" value="1"/>
</dbReference>
<dbReference type="Pfam" id="PF07715">
    <property type="entry name" value="Plug"/>
    <property type="match status" value="1"/>
</dbReference>
<keyword evidence="8 14" id="KW-0675">Receptor</keyword>
<evidence type="ECO:0000256" key="9">
    <source>
        <dbReference type="ARBA" id="ARBA00023237"/>
    </source>
</evidence>
<evidence type="ECO:0000256" key="5">
    <source>
        <dbReference type="ARBA" id="ARBA00022729"/>
    </source>
</evidence>
<dbReference type="PROSITE" id="PS52016">
    <property type="entry name" value="TONB_DEPENDENT_REC_3"/>
    <property type="match status" value="1"/>
</dbReference>
<dbReference type="PANTHER" id="PTHR30069:SF29">
    <property type="entry name" value="HEMOGLOBIN AND HEMOGLOBIN-HAPTOGLOBIN-BINDING PROTEIN 1-RELATED"/>
    <property type="match status" value="1"/>
</dbReference>
<accession>A0AAE3M2W6</accession>
<proteinExistence type="inferred from homology"/>
<dbReference type="RefSeq" id="WP_301189385.1">
    <property type="nucleotide sequence ID" value="NZ_JAPDPJ010000006.1"/>
</dbReference>
<feature type="domain" description="TonB-dependent receptor-like beta-barrel" evidence="12">
    <location>
        <begin position="320"/>
        <end position="777"/>
    </location>
</feature>
<feature type="domain" description="TonB-dependent receptor plug" evidence="13">
    <location>
        <begin position="115"/>
        <end position="222"/>
    </location>
</feature>
<name>A0AAE3M2W6_9BACT</name>
<evidence type="ECO:0000256" key="7">
    <source>
        <dbReference type="ARBA" id="ARBA00023136"/>
    </source>
</evidence>
<protein>
    <submittedName>
        <fullName evidence="14">TonB-dependent receptor</fullName>
    </submittedName>
</protein>
<keyword evidence="6 11" id="KW-0798">TonB box</keyword>
<sequence length="804" mass="90877">MKQLNTLLILLLFCLAPFLSLKSQSISIYDQETLLPVSNVIIFDEAEQISTSTNNSGIADVSLFPEEANLWLKHPAYNLLLLAAKDIKQMKFYLTPKIFTLDEFIVSANRVEENKKEIPYFLQTVAPKTIQYKNSNTAADILTSTGYVSIQKSQGGGGSPNLRGFEANRILLVLDGVRMNNAIYRSGHLQNSITIDPNILTNTEILFGPSSVMYGSDALGGVISYITKDPVFSTDKKPLINGGAFVQNQTATNSKKSSLHLNIGGKKTASFSSVSYSDYGNIIMGKNRRKNISPYDWGKMYHYSKRIDGVDYMIDNKNPNKQLFTGYRQYDFIQKFSFQLNSNHHIVLNGQYSTSSDISRFDQLNDYKGDYLKFSEYYYGPQERLFLAANSYYNKETHFYNSIHTTIAYQNTEESRHSRKFNSNEKLNQIELVDAFSINIDLAKNLNKEGRINYGLEYLYNNVNSTAFYNNLESDNKEVAPTRYPNGGTDVHTYAVYISYQSKINALLQLNAGLRLGHYHYMSKFKADKYFEPIITQLDNKNTAPSGSFGLILTPTDQWKINGVFTTGYRVPNVDDYGKIRAKNDDISLPNPNLKPEFAYNIELSASKSFCNELALINFSVYQTWLKDAIVRTYNTPYSQETLLYDGDIYTIVTNSNAQKASIKGISAGINLSPFANTSFHATINYTEGEVTSTKEPLGHITPVFGKISGSYKAKWYKTELYLYYQGKKDLKDVSPYGEDNEEEGTINGFPSWTTLNWANQLQISKNIHIQLSVENIFDIHYKTFASGISSAGRNYIISLSGKF</sequence>
<comment type="similarity">
    <text evidence="10 11">Belongs to the TonB-dependent receptor family.</text>
</comment>
<evidence type="ECO:0000259" key="13">
    <source>
        <dbReference type="Pfam" id="PF07715"/>
    </source>
</evidence>
<dbReference type="Pfam" id="PF00593">
    <property type="entry name" value="TonB_dep_Rec_b-barrel"/>
    <property type="match status" value="1"/>
</dbReference>
<dbReference type="InterPro" id="IPR037066">
    <property type="entry name" value="Plug_dom_sf"/>
</dbReference>
<evidence type="ECO:0000313" key="14">
    <source>
        <dbReference type="EMBL" id="MCW3785814.1"/>
    </source>
</evidence>
<dbReference type="InterPro" id="IPR036942">
    <property type="entry name" value="Beta-barrel_TonB_sf"/>
</dbReference>
<evidence type="ECO:0000256" key="4">
    <source>
        <dbReference type="ARBA" id="ARBA00022692"/>
    </source>
</evidence>
<keyword evidence="9 10" id="KW-0998">Cell outer membrane</keyword>
<dbReference type="InterPro" id="IPR012910">
    <property type="entry name" value="Plug_dom"/>
</dbReference>
<dbReference type="GO" id="GO:0044718">
    <property type="term" value="P:siderophore transmembrane transport"/>
    <property type="evidence" value="ECO:0007669"/>
    <property type="project" value="TreeGrafter"/>
</dbReference>
<comment type="subcellular location">
    <subcellularLocation>
        <location evidence="1 10">Cell outer membrane</location>
        <topology evidence="1 10">Multi-pass membrane protein</topology>
    </subcellularLocation>
</comment>
<dbReference type="GO" id="GO:0015344">
    <property type="term" value="F:siderophore uptake transmembrane transporter activity"/>
    <property type="evidence" value="ECO:0007669"/>
    <property type="project" value="TreeGrafter"/>
</dbReference>
<evidence type="ECO:0000256" key="11">
    <source>
        <dbReference type="RuleBase" id="RU003357"/>
    </source>
</evidence>
<dbReference type="SUPFAM" id="SSF56935">
    <property type="entry name" value="Porins"/>
    <property type="match status" value="1"/>
</dbReference>
<evidence type="ECO:0000256" key="2">
    <source>
        <dbReference type="ARBA" id="ARBA00022448"/>
    </source>
</evidence>
<evidence type="ECO:0000259" key="12">
    <source>
        <dbReference type="Pfam" id="PF00593"/>
    </source>
</evidence>
<dbReference type="PROSITE" id="PS01156">
    <property type="entry name" value="TONB_DEPENDENT_REC_2"/>
    <property type="match status" value="1"/>
</dbReference>
<dbReference type="GO" id="GO:0009279">
    <property type="term" value="C:cell outer membrane"/>
    <property type="evidence" value="ECO:0007669"/>
    <property type="project" value="UniProtKB-SubCell"/>
</dbReference>
<evidence type="ECO:0000256" key="8">
    <source>
        <dbReference type="ARBA" id="ARBA00023170"/>
    </source>
</evidence>
<dbReference type="Proteomes" id="UP001209229">
    <property type="component" value="Unassembled WGS sequence"/>
</dbReference>
<keyword evidence="3 10" id="KW-1134">Transmembrane beta strand</keyword>
<dbReference type="Gene3D" id="2.40.170.20">
    <property type="entry name" value="TonB-dependent receptor, beta-barrel domain"/>
    <property type="match status" value="1"/>
</dbReference>
<keyword evidence="5" id="KW-0732">Signal</keyword>
<gene>
    <name evidence="14" type="ORF">OM075_05010</name>
</gene>
<keyword evidence="15" id="KW-1185">Reference proteome</keyword>
<organism evidence="14 15">
    <name type="scientific">Plebeiibacterium sediminum</name>
    <dbReference type="NCBI Taxonomy" id="2992112"/>
    <lineage>
        <taxon>Bacteria</taxon>
        <taxon>Pseudomonadati</taxon>
        <taxon>Bacteroidota</taxon>
        <taxon>Bacteroidia</taxon>
        <taxon>Marinilabiliales</taxon>
        <taxon>Marinilabiliaceae</taxon>
        <taxon>Plebeiibacterium</taxon>
    </lineage>
</organism>
<comment type="caution">
    <text evidence="14">The sequence shown here is derived from an EMBL/GenBank/DDBJ whole genome shotgun (WGS) entry which is preliminary data.</text>
</comment>
<reference evidence="14" key="1">
    <citation type="submission" date="2022-10" db="EMBL/GenBank/DDBJ databases">
        <authorList>
            <person name="Yu W.X."/>
        </authorList>
    </citation>
    <scope>NUCLEOTIDE SEQUENCE</scope>
    <source>
        <strain evidence="14">AAT</strain>
    </source>
</reference>
<keyword evidence="7 10" id="KW-0472">Membrane</keyword>
<keyword evidence="4 10" id="KW-0812">Transmembrane</keyword>
<dbReference type="InterPro" id="IPR000531">
    <property type="entry name" value="Beta-barrel_TonB"/>
</dbReference>
<evidence type="ECO:0000256" key="10">
    <source>
        <dbReference type="PROSITE-ProRule" id="PRU01360"/>
    </source>
</evidence>
<evidence type="ECO:0000256" key="1">
    <source>
        <dbReference type="ARBA" id="ARBA00004571"/>
    </source>
</evidence>
<dbReference type="InterPro" id="IPR010917">
    <property type="entry name" value="TonB_rcpt_CS"/>
</dbReference>
<dbReference type="Gene3D" id="2.170.130.10">
    <property type="entry name" value="TonB-dependent receptor, plug domain"/>
    <property type="match status" value="1"/>
</dbReference>
<evidence type="ECO:0000256" key="6">
    <source>
        <dbReference type="ARBA" id="ARBA00023077"/>
    </source>
</evidence>
<dbReference type="InterPro" id="IPR039426">
    <property type="entry name" value="TonB-dep_rcpt-like"/>
</dbReference>
<dbReference type="AlphaFoldDB" id="A0AAE3M2W6"/>
<dbReference type="EMBL" id="JAPDPJ010000006">
    <property type="protein sequence ID" value="MCW3785814.1"/>
    <property type="molecule type" value="Genomic_DNA"/>
</dbReference>
<evidence type="ECO:0000313" key="15">
    <source>
        <dbReference type="Proteomes" id="UP001209229"/>
    </source>
</evidence>
<keyword evidence="2 10" id="KW-0813">Transport</keyword>
<evidence type="ECO:0000256" key="3">
    <source>
        <dbReference type="ARBA" id="ARBA00022452"/>
    </source>
</evidence>